<dbReference type="EMBL" id="MFIA01000011">
    <property type="protein sequence ID" value="OGF82900.1"/>
    <property type="molecule type" value="Genomic_DNA"/>
</dbReference>
<name>A0A1F5X4W1_9BACT</name>
<proteinExistence type="predicted"/>
<comment type="caution">
    <text evidence="1">The sequence shown here is derived from an EMBL/GenBank/DDBJ whole genome shotgun (WGS) entry which is preliminary data.</text>
</comment>
<sequence>MFLNLWKCRESNKARAKSGDPKKDWNSNKNGVNKSFIGKWQIIRSNHKLSVLFAIYHFLGTRLSLGS</sequence>
<dbReference type="Proteomes" id="UP000178046">
    <property type="component" value="Unassembled WGS sequence"/>
</dbReference>
<evidence type="ECO:0000313" key="1">
    <source>
        <dbReference type="EMBL" id="OGF82900.1"/>
    </source>
</evidence>
<evidence type="ECO:0000313" key="2">
    <source>
        <dbReference type="Proteomes" id="UP000178046"/>
    </source>
</evidence>
<organism evidence="1 2">
    <name type="scientific">Candidatus Giovannonibacteria bacterium RIFCSPLOWO2_01_FULL_44_16</name>
    <dbReference type="NCBI Taxonomy" id="1798348"/>
    <lineage>
        <taxon>Bacteria</taxon>
        <taxon>Candidatus Giovannoniibacteriota</taxon>
    </lineage>
</organism>
<protein>
    <submittedName>
        <fullName evidence="1">Uncharacterized protein</fullName>
    </submittedName>
</protein>
<accession>A0A1F5X4W1</accession>
<dbReference type="AlphaFoldDB" id="A0A1F5X4W1"/>
<reference evidence="1 2" key="1">
    <citation type="journal article" date="2016" name="Nat. Commun.">
        <title>Thousands of microbial genomes shed light on interconnected biogeochemical processes in an aquifer system.</title>
        <authorList>
            <person name="Anantharaman K."/>
            <person name="Brown C.T."/>
            <person name="Hug L.A."/>
            <person name="Sharon I."/>
            <person name="Castelle C.J."/>
            <person name="Probst A.J."/>
            <person name="Thomas B.C."/>
            <person name="Singh A."/>
            <person name="Wilkins M.J."/>
            <person name="Karaoz U."/>
            <person name="Brodie E.L."/>
            <person name="Williams K.H."/>
            <person name="Hubbard S.S."/>
            <person name="Banfield J.F."/>
        </authorList>
    </citation>
    <scope>NUCLEOTIDE SEQUENCE [LARGE SCALE GENOMIC DNA]</scope>
</reference>
<gene>
    <name evidence="1" type="ORF">A2924_00535</name>
</gene>